<name>A0AAD1TLU4_PELCU</name>
<dbReference type="Proteomes" id="UP001295444">
    <property type="component" value="Chromosome 13"/>
</dbReference>
<reference evidence="2" key="1">
    <citation type="submission" date="2022-03" db="EMBL/GenBank/DDBJ databases">
        <authorList>
            <person name="Alioto T."/>
            <person name="Alioto T."/>
            <person name="Gomez Garrido J."/>
        </authorList>
    </citation>
    <scope>NUCLEOTIDE SEQUENCE</scope>
</reference>
<evidence type="ECO:0000256" key="1">
    <source>
        <dbReference type="SAM" id="MobiDB-lite"/>
    </source>
</evidence>
<dbReference type="AlphaFoldDB" id="A0AAD1TLU4"/>
<dbReference type="EMBL" id="OW240924">
    <property type="protein sequence ID" value="CAH2327850.1"/>
    <property type="molecule type" value="Genomic_DNA"/>
</dbReference>
<feature type="region of interest" description="Disordered" evidence="1">
    <location>
        <begin position="61"/>
        <end position="146"/>
    </location>
</feature>
<protein>
    <submittedName>
        <fullName evidence="2">Uncharacterized protein</fullName>
    </submittedName>
</protein>
<sequence>MTAQPEPSKQSTRSGTHTSLMTIFDWTCAGLRAALQNRGATHCQAERTVSSWMRPAAQRRHYMQVPQASRMAVRQNRYRRASRRGPAPGLSDTRKAEISNPAMHATKAPDLNLGYQHNIKRHSPTNTAIQATKKLHTTERHPGADP</sequence>
<proteinExistence type="predicted"/>
<keyword evidence="3" id="KW-1185">Reference proteome</keyword>
<organism evidence="2 3">
    <name type="scientific">Pelobates cultripes</name>
    <name type="common">Western spadefoot toad</name>
    <dbReference type="NCBI Taxonomy" id="61616"/>
    <lineage>
        <taxon>Eukaryota</taxon>
        <taxon>Metazoa</taxon>
        <taxon>Chordata</taxon>
        <taxon>Craniata</taxon>
        <taxon>Vertebrata</taxon>
        <taxon>Euteleostomi</taxon>
        <taxon>Amphibia</taxon>
        <taxon>Batrachia</taxon>
        <taxon>Anura</taxon>
        <taxon>Pelobatoidea</taxon>
        <taxon>Pelobatidae</taxon>
        <taxon>Pelobates</taxon>
    </lineage>
</organism>
<evidence type="ECO:0000313" key="2">
    <source>
        <dbReference type="EMBL" id="CAH2327850.1"/>
    </source>
</evidence>
<feature type="compositionally biased region" description="Basic and acidic residues" evidence="1">
    <location>
        <begin position="136"/>
        <end position="146"/>
    </location>
</feature>
<accession>A0AAD1TLU4</accession>
<evidence type="ECO:0000313" key="3">
    <source>
        <dbReference type="Proteomes" id="UP001295444"/>
    </source>
</evidence>
<gene>
    <name evidence="2" type="ORF">PECUL_23A005019</name>
</gene>